<reference evidence="1" key="1">
    <citation type="submission" date="2017-05" db="UniProtKB">
        <authorList>
            <consortium name="EnsemblMetazoa"/>
        </authorList>
    </citation>
    <scope>IDENTIFICATION</scope>
</reference>
<dbReference type="InParanoid" id="A0A1X7T0C8"/>
<accession>A0A1X7T0C8</accession>
<evidence type="ECO:0000313" key="1">
    <source>
        <dbReference type="EnsemblMetazoa" id="Aqu2.1.07642_001"/>
    </source>
</evidence>
<sequence>MAGLRGDLGETGLNLDPDISGISEALNMIGFHLLENGVRHLEEPVEDYEVPVQ</sequence>
<proteinExistence type="predicted"/>
<name>A0A1X7T0C8_AMPQE</name>
<organism evidence="1">
    <name type="scientific">Amphimedon queenslandica</name>
    <name type="common">Sponge</name>
    <dbReference type="NCBI Taxonomy" id="400682"/>
    <lineage>
        <taxon>Eukaryota</taxon>
        <taxon>Metazoa</taxon>
        <taxon>Porifera</taxon>
        <taxon>Demospongiae</taxon>
        <taxon>Heteroscleromorpha</taxon>
        <taxon>Haplosclerida</taxon>
        <taxon>Niphatidae</taxon>
        <taxon>Amphimedon</taxon>
    </lineage>
</organism>
<dbReference type="AlphaFoldDB" id="A0A1X7T0C8"/>
<protein>
    <submittedName>
        <fullName evidence="1">Uncharacterized protein</fullName>
    </submittedName>
</protein>
<dbReference type="EnsemblMetazoa" id="Aqu2.1.07642_001">
    <property type="protein sequence ID" value="Aqu2.1.07642_001"/>
    <property type="gene ID" value="Aqu2.1.07642"/>
</dbReference>